<dbReference type="PANTHER" id="PTHR33169:SF27">
    <property type="entry name" value="TRANSCRIPTIONAL REGULATOR PADR FAMILY PROTEIN"/>
    <property type="match status" value="1"/>
</dbReference>
<evidence type="ECO:0000259" key="2">
    <source>
        <dbReference type="Pfam" id="PF03551"/>
    </source>
</evidence>
<keyword evidence="4" id="KW-1185">Reference proteome</keyword>
<dbReference type="SUPFAM" id="SSF46785">
    <property type="entry name" value="Winged helix' DNA-binding domain"/>
    <property type="match status" value="1"/>
</dbReference>
<feature type="chain" id="PRO_5045161132" evidence="1">
    <location>
        <begin position="23"/>
        <end position="216"/>
    </location>
</feature>
<feature type="signal peptide" evidence="1">
    <location>
        <begin position="1"/>
        <end position="22"/>
    </location>
</feature>
<feature type="domain" description="Transcription regulator PadR N-terminal" evidence="2">
    <location>
        <begin position="15"/>
        <end position="90"/>
    </location>
</feature>
<dbReference type="InterPro" id="IPR036388">
    <property type="entry name" value="WH-like_DNA-bd_sf"/>
</dbReference>
<name>A0ABP9RP35_9ACTN</name>
<gene>
    <name evidence="3" type="ORF">GCM10023322_15810</name>
</gene>
<evidence type="ECO:0000313" key="4">
    <source>
        <dbReference type="Proteomes" id="UP001501570"/>
    </source>
</evidence>
<dbReference type="InterPro" id="IPR036390">
    <property type="entry name" value="WH_DNA-bd_sf"/>
</dbReference>
<dbReference type="Gene3D" id="1.10.10.10">
    <property type="entry name" value="Winged helix-like DNA-binding domain superfamily/Winged helix DNA-binding domain"/>
    <property type="match status" value="1"/>
</dbReference>
<dbReference type="InterPro" id="IPR052509">
    <property type="entry name" value="Metal_resp_DNA-bind_regulator"/>
</dbReference>
<dbReference type="EMBL" id="BAABJQ010000004">
    <property type="protein sequence ID" value="GAA5181356.1"/>
    <property type="molecule type" value="Genomic_DNA"/>
</dbReference>
<dbReference type="PANTHER" id="PTHR33169">
    <property type="entry name" value="PADR-FAMILY TRANSCRIPTIONAL REGULATOR"/>
    <property type="match status" value="1"/>
</dbReference>
<dbReference type="RefSeq" id="WP_345627496.1">
    <property type="nucleotide sequence ID" value="NZ_BAABJQ010000004.1"/>
</dbReference>
<sequence length="216" mass="24147">MAKRRKVGNLLALALLALLAPGDPMHPYQMAQLLRRTGKDQDINIKWGSLYTVVGNLEKHGFVEATGSDREGRRPERTSYTITAGGRAELLDWLRELMAAPEPEYPRFAAALSVLSVLGPDEATALLEQRERALADDIATQRAQLEGAARVPRLFLVESEYTLAMLSAEAAWVRSLIAELRGGTLSGLAEWRDYHETGRRPVEWLRMLWEGEPPTR</sequence>
<proteinExistence type="predicted"/>
<comment type="caution">
    <text evidence="3">The sequence shown here is derived from an EMBL/GenBank/DDBJ whole genome shotgun (WGS) entry which is preliminary data.</text>
</comment>
<reference evidence="4" key="1">
    <citation type="journal article" date="2019" name="Int. J. Syst. Evol. Microbiol.">
        <title>The Global Catalogue of Microorganisms (GCM) 10K type strain sequencing project: providing services to taxonomists for standard genome sequencing and annotation.</title>
        <authorList>
            <consortium name="The Broad Institute Genomics Platform"/>
            <consortium name="The Broad Institute Genome Sequencing Center for Infectious Disease"/>
            <person name="Wu L."/>
            <person name="Ma J."/>
        </authorList>
    </citation>
    <scope>NUCLEOTIDE SEQUENCE [LARGE SCALE GENOMIC DNA]</scope>
    <source>
        <strain evidence="4">JCM 18304</strain>
    </source>
</reference>
<organism evidence="3 4">
    <name type="scientific">Rugosimonospora acidiphila</name>
    <dbReference type="NCBI Taxonomy" id="556531"/>
    <lineage>
        <taxon>Bacteria</taxon>
        <taxon>Bacillati</taxon>
        <taxon>Actinomycetota</taxon>
        <taxon>Actinomycetes</taxon>
        <taxon>Micromonosporales</taxon>
        <taxon>Micromonosporaceae</taxon>
        <taxon>Rugosimonospora</taxon>
    </lineage>
</organism>
<dbReference type="InterPro" id="IPR005149">
    <property type="entry name" value="Tscrpt_reg_PadR_N"/>
</dbReference>
<evidence type="ECO:0000256" key="1">
    <source>
        <dbReference type="SAM" id="SignalP"/>
    </source>
</evidence>
<keyword evidence="1" id="KW-0732">Signal</keyword>
<dbReference type="Proteomes" id="UP001501570">
    <property type="component" value="Unassembled WGS sequence"/>
</dbReference>
<evidence type="ECO:0000313" key="3">
    <source>
        <dbReference type="EMBL" id="GAA5181356.1"/>
    </source>
</evidence>
<protein>
    <submittedName>
        <fullName evidence="3">PadR family transcriptional regulator</fullName>
    </submittedName>
</protein>
<accession>A0ABP9RP35</accession>
<dbReference type="Pfam" id="PF03551">
    <property type="entry name" value="PadR"/>
    <property type="match status" value="1"/>
</dbReference>